<dbReference type="EMBL" id="JARQWQ010000086">
    <property type="protein sequence ID" value="KAK2552506.1"/>
    <property type="molecule type" value="Genomic_DNA"/>
</dbReference>
<comment type="caution">
    <text evidence="10">The sequence shown here is derived from an EMBL/GenBank/DDBJ whole genome shotgun (WGS) entry which is preliminary data.</text>
</comment>
<sequence>MKNLTAIMISSSTTISTIQPTSAANFLANASHNIETHYNNATNASVNIEESEEEIPNRLMIALILQSSILIVFLGNALVLVALACYRNWTTTDVLLFSLSTADLLNSIVGVELITVVKYFLGRPMNKLLCDVFVVAVYSFRTASATTVTGIAMERAILFIYPLKHHILVTTPCTKKIVAGIWLFSIVCGFLPHTGIGHPGFQNGKCFYQLYDLGIEFTILIEIYGALMLLTVFASYIAIKLSGAMFIRRQTQMAGCREKRQRSASEQSAPPVPTESVGAIRRTSAVRNVQRLALMMSIVVMVYFVTWLPFLLHNLYCLIVKKHPSTKVALLTSLISFLHAVVNPPLYGWMSQRYRRGYFFVFKMALSVCGGHRPPRRSLSKSRSFRGKV</sequence>
<reference evidence="10" key="1">
    <citation type="journal article" date="2023" name="G3 (Bethesda)">
        <title>Whole genome assembly and annotation of the endangered Caribbean coral Acropora cervicornis.</title>
        <authorList>
            <person name="Selwyn J.D."/>
            <person name="Vollmer S.V."/>
        </authorList>
    </citation>
    <scope>NUCLEOTIDE SEQUENCE</scope>
    <source>
        <strain evidence="10">K2</strain>
    </source>
</reference>
<keyword evidence="11" id="KW-1185">Reference proteome</keyword>
<feature type="transmembrane region" description="Helical" evidence="8">
    <location>
        <begin position="292"/>
        <end position="316"/>
    </location>
</feature>
<dbReference type="InterPro" id="IPR002120">
    <property type="entry name" value="TRH_rcpt_1"/>
</dbReference>
<dbReference type="InterPro" id="IPR017452">
    <property type="entry name" value="GPCR_Rhodpsn_7TM"/>
</dbReference>
<evidence type="ECO:0000256" key="5">
    <source>
        <dbReference type="ARBA" id="ARBA00022989"/>
    </source>
</evidence>
<keyword evidence="4 8" id="KW-0812">Transmembrane</keyword>
<evidence type="ECO:0000256" key="2">
    <source>
        <dbReference type="ARBA" id="ARBA00004370"/>
    </source>
</evidence>
<dbReference type="PRINTS" id="PR00237">
    <property type="entry name" value="GPCRRHODOPSN"/>
</dbReference>
<comment type="subcellular location">
    <subcellularLocation>
        <location evidence="2">Membrane</location>
    </subcellularLocation>
</comment>
<protein>
    <recommendedName>
        <fullName evidence="3">Thyrotropin-releasing hormone receptor</fullName>
    </recommendedName>
    <alternativeName>
        <fullName evidence="7">Thyroliberin receptor</fullName>
    </alternativeName>
</protein>
<evidence type="ECO:0000256" key="3">
    <source>
        <dbReference type="ARBA" id="ARBA00018873"/>
    </source>
</evidence>
<dbReference type="PANTHER" id="PTHR46061:SF3">
    <property type="entry name" value="THYROTROPIN-RELEASING HORMONE RECEPTOR"/>
    <property type="match status" value="1"/>
</dbReference>
<feature type="domain" description="G-protein coupled receptors family 1 profile" evidence="9">
    <location>
        <begin position="75"/>
        <end position="347"/>
    </location>
</feature>
<organism evidence="10 11">
    <name type="scientific">Acropora cervicornis</name>
    <name type="common">Staghorn coral</name>
    <dbReference type="NCBI Taxonomy" id="6130"/>
    <lineage>
        <taxon>Eukaryota</taxon>
        <taxon>Metazoa</taxon>
        <taxon>Cnidaria</taxon>
        <taxon>Anthozoa</taxon>
        <taxon>Hexacorallia</taxon>
        <taxon>Scleractinia</taxon>
        <taxon>Astrocoeniina</taxon>
        <taxon>Acroporidae</taxon>
        <taxon>Acropora</taxon>
    </lineage>
</organism>
<evidence type="ECO:0000256" key="4">
    <source>
        <dbReference type="ARBA" id="ARBA00022692"/>
    </source>
</evidence>
<evidence type="ECO:0000313" key="11">
    <source>
        <dbReference type="Proteomes" id="UP001249851"/>
    </source>
</evidence>
<reference evidence="10" key="2">
    <citation type="journal article" date="2023" name="Science">
        <title>Genomic signatures of disease resistance in endangered staghorn corals.</title>
        <authorList>
            <person name="Vollmer S.V."/>
            <person name="Selwyn J.D."/>
            <person name="Despard B.A."/>
            <person name="Roesel C.L."/>
        </authorList>
    </citation>
    <scope>NUCLEOTIDE SEQUENCE</scope>
    <source>
        <strain evidence="10">K2</strain>
    </source>
</reference>
<dbReference type="Pfam" id="PF00001">
    <property type="entry name" value="7tm_1"/>
    <property type="match status" value="1"/>
</dbReference>
<name>A0AAD9Q0N5_ACRCE</name>
<keyword evidence="10" id="KW-0675">Receptor</keyword>
<dbReference type="Proteomes" id="UP001249851">
    <property type="component" value="Unassembled WGS sequence"/>
</dbReference>
<feature type="transmembrane region" description="Helical" evidence="8">
    <location>
        <begin position="95"/>
        <end position="121"/>
    </location>
</feature>
<keyword evidence="6 8" id="KW-0472">Membrane</keyword>
<evidence type="ECO:0000256" key="8">
    <source>
        <dbReference type="SAM" id="Phobius"/>
    </source>
</evidence>
<proteinExistence type="predicted"/>
<feature type="transmembrane region" description="Helical" evidence="8">
    <location>
        <begin position="59"/>
        <end position="83"/>
    </location>
</feature>
<dbReference type="PROSITE" id="PS50262">
    <property type="entry name" value="G_PROTEIN_RECEP_F1_2"/>
    <property type="match status" value="1"/>
</dbReference>
<evidence type="ECO:0000256" key="1">
    <source>
        <dbReference type="ARBA" id="ARBA00004100"/>
    </source>
</evidence>
<comment type="function">
    <text evidence="1">Receptor for thyrotropin-releasing hormone (TRH). Upon ligand binding, this G-protein-coupled receptor triggers activation of the phosphatidylinositol (IP3)-calcium-protein kinase C (PKC) pathway.</text>
</comment>
<dbReference type="SUPFAM" id="SSF81321">
    <property type="entry name" value="Family A G protein-coupled receptor-like"/>
    <property type="match status" value="1"/>
</dbReference>
<feature type="transmembrane region" description="Helical" evidence="8">
    <location>
        <begin position="217"/>
        <end position="239"/>
    </location>
</feature>
<dbReference type="InterPro" id="IPR000276">
    <property type="entry name" value="GPCR_Rhodpsn"/>
</dbReference>
<feature type="transmembrane region" description="Helical" evidence="8">
    <location>
        <begin position="177"/>
        <end position="197"/>
    </location>
</feature>
<keyword evidence="5 8" id="KW-1133">Transmembrane helix</keyword>
<evidence type="ECO:0000256" key="6">
    <source>
        <dbReference type="ARBA" id="ARBA00023136"/>
    </source>
</evidence>
<feature type="transmembrane region" description="Helical" evidence="8">
    <location>
        <begin position="328"/>
        <end position="349"/>
    </location>
</feature>
<dbReference type="AlphaFoldDB" id="A0AAD9Q0N5"/>
<dbReference type="GO" id="GO:0004997">
    <property type="term" value="F:thyrotropin-releasing hormone receptor activity"/>
    <property type="evidence" value="ECO:0007669"/>
    <property type="project" value="InterPro"/>
</dbReference>
<evidence type="ECO:0000313" key="10">
    <source>
        <dbReference type="EMBL" id="KAK2552506.1"/>
    </source>
</evidence>
<accession>A0AAD9Q0N5</accession>
<feature type="transmembrane region" description="Helical" evidence="8">
    <location>
        <begin position="133"/>
        <end position="157"/>
    </location>
</feature>
<dbReference type="Gene3D" id="1.20.1070.10">
    <property type="entry name" value="Rhodopsin 7-helix transmembrane proteins"/>
    <property type="match status" value="1"/>
</dbReference>
<gene>
    <name evidence="10" type="ORF">P5673_026344</name>
</gene>
<dbReference type="CDD" id="cd00637">
    <property type="entry name" value="7tm_classA_rhodopsin-like"/>
    <property type="match status" value="1"/>
</dbReference>
<dbReference type="PANTHER" id="PTHR46061">
    <property type="entry name" value="THYROTROPIN-RELEASING HORMONE RECEPTOR"/>
    <property type="match status" value="1"/>
</dbReference>
<dbReference type="GO" id="GO:0016020">
    <property type="term" value="C:membrane"/>
    <property type="evidence" value="ECO:0007669"/>
    <property type="project" value="UniProtKB-SubCell"/>
</dbReference>
<evidence type="ECO:0000259" key="9">
    <source>
        <dbReference type="PROSITE" id="PS50262"/>
    </source>
</evidence>
<evidence type="ECO:0000256" key="7">
    <source>
        <dbReference type="ARBA" id="ARBA00032251"/>
    </source>
</evidence>